<organism evidence="1 2">
    <name type="scientific">Granulicatella balaenopterae</name>
    <dbReference type="NCBI Taxonomy" id="137733"/>
    <lineage>
        <taxon>Bacteria</taxon>
        <taxon>Bacillati</taxon>
        <taxon>Bacillota</taxon>
        <taxon>Bacilli</taxon>
        <taxon>Lactobacillales</taxon>
        <taxon>Carnobacteriaceae</taxon>
        <taxon>Granulicatella</taxon>
    </lineage>
</organism>
<proteinExistence type="predicted"/>
<dbReference type="AlphaFoldDB" id="A0A1H9I159"/>
<dbReference type="EMBL" id="FOGF01000004">
    <property type="protein sequence ID" value="SEQ68329.1"/>
    <property type="molecule type" value="Genomic_DNA"/>
</dbReference>
<name>A0A1H9I159_9LACT</name>
<dbReference type="RefSeq" id="WP_089745946.1">
    <property type="nucleotide sequence ID" value="NZ_FOGF01000004.1"/>
</dbReference>
<evidence type="ECO:0000313" key="1">
    <source>
        <dbReference type="EMBL" id="SEQ68329.1"/>
    </source>
</evidence>
<reference evidence="1 2" key="1">
    <citation type="submission" date="2016-10" db="EMBL/GenBank/DDBJ databases">
        <authorList>
            <person name="de Groot N.N."/>
        </authorList>
    </citation>
    <scope>NUCLEOTIDE SEQUENCE [LARGE SCALE GENOMIC DNA]</scope>
    <source>
        <strain evidence="1 2">DSM 15827</strain>
    </source>
</reference>
<dbReference type="STRING" id="137733.SAMN05421767_10423"/>
<dbReference type="Proteomes" id="UP000198556">
    <property type="component" value="Unassembled WGS sequence"/>
</dbReference>
<dbReference type="OrthoDB" id="95688at2"/>
<gene>
    <name evidence="1" type="ORF">SAMN05421767_10423</name>
</gene>
<evidence type="ECO:0000313" key="2">
    <source>
        <dbReference type="Proteomes" id="UP000198556"/>
    </source>
</evidence>
<protein>
    <submittedName>
        <fullName evidence="1">Uncharacterized protein</fullName>
    </submittedName>
</protein>
<sequence length="84" mass="10172">MDFKEMKQTILSLQREDYENFIKAIISIEKDTEDEELLDALYDYYIDVSDLCLINDEFDDAIYVYEEDDSEEPLCRKMLNRSYF</sequence>
<accession>A0A1H9I159</accession>
<keyword evidence="2" id="KW-1185">Reference proteome</keyword>